<dbReference type="InterPro" id="IPR000717">
    <property type="entry name" value="PCI_dom"/>
</dbReference>
<keyword evidence="4" id="KW-0963">Cytoplasm</keyword>
<proteinExistence type="inferred from homology"/>
<dbReference type="OrthoDB" id="422427at2759"/>
<gene>
    <name evidence="8" type="ORF">Tdes44962_MAKER10505</name>
</gene>
<evidence type="ECO:0000256" key="1">
    <source>
        <dbReference type="ARBA" id="ARBA00004123"/>
    </source>
</evidence>
<dbReference type="GO" id="GO:0008180">
    <property type="term" value="C:COP9 signalosome"/>
    <property type="evidence" value="ECO:0007669"/>
    <property type="project" value="UniProtKB-KW"/>
</dbReference>
<comment type="subcellular location">
    <subcellularLocation>
        <location evidence="2">Cytoplasm</location>
    </subcellularLocation>
    <subcellularLocation>
        <location evidence="1">Nucleus</location>
    </subcellularLocation>
</comment>
<evidence type="ECO:0000256" key="4">
    <source>
        <dbReference type="ARBA" id="ARBA00022490"/>
    </source>
</evidence>
<accession>A0A9W7T090</accession>
<dbReference type="SUPFAM" id="SSF46785">
    <property type="entry name" value="Winged helix' DNA-binding domain"/>
    <property type="match status" value="1"/>
</dbReference>
<keyword evidence="6" id="KW-0539">Nucleus</keyword>
<evidence type="ECO:0000256" key="6">
    <source>
        <dbReference type="ARBA" id="ARBA00023242"/>
    </source>
</evidence>
<dbReference type="Gene3D" id="1.25.40.570">
    <property type="match status" value="1"/>
</dbReference>
<dbReference type="PROSITE" id="PS50250">
    <property type="entry name" value="PCI"/>
    <property type="match status" value="1"/>
</dbReference>
<keyword evidence="5" id="KW-0736">Signalosome</keyword>
<feature type="domain" description="PCI" evidence="7">
    <location>
        <begin position="1"/>
        <end position="174"/>
    </location>
</feature>
<dbReference type="InterPro" id="IPR036390">
    <property type="entry name" value="WH_DNA-bd_sf"/>
</dbReference>
<evidence type="ECO:0000256" key="5">
    <source>
        <dbReference type="ARBA" id="ARBA00022790"/>
    </source>
</evidence>
<dbReference type="Proteomes" id="UP001138500">
    <property type="component" value="Unassembled WGS sequence"/>
</dbReference>
<dbReference type="Pfam" id="PF01399">
    <property type="entry name" value="PCI"/>
    <property type="match status" value="1"/>
</dbReference>
<reference evidence="8 9" key="1">
    <citation type="journal article" date="2018" name="IMA Fungus">
        <title>IMA Genome-F 10: Nine draft genome sequences of Claviceps purpurea s.lat., including C. arundinis, C. humidiphila, and C. cf. spartinae, pseudomolecules for the pitch canker pathogen Fusarium circinatum, draft genome of Davidsoniella eucalypti, Grosmannia galeiformis, Quambalaria eucalypti, and Teratosphaeria destructans.</title>
        <authorList>
            <person name="Wingfield B.D."/>
            <person name="Liu M."/>
            <person name="Nguyen H.D."/>
            <person name="Lane F.A."/>
            <person name="Morgan S.W."/>
            <person name="De Vos L."/>
            <person name="Wilken P.M."/>
            <person name="Duong T.A."/>
            <person name="Aylward J."/>
            <person name="Coetzee M.P."/>
            <person name="Dadej K."/>
            <person name="De Beer Z.W."/>
            <person name="Findlay W."/>
            <person name="Havenga M."/>
            <person name="Kolarik M."/>
            <person name="Menzies J.G."/>
            <person name="Naidoo K."/>
            <person name="Pochopski O."/>
            <person name="Shoukouhi P."/>
            <person name="Santana Q.C."/>
            <person name="Seifert K.A."/>
            <person name="Soal N."/>
            <person name="Steenkamp E.T."/>
            <person name="Tatham C.T."/>
            <person name="van der Nest M.A."/>
            <person name="Wingfield M.J."/>
        </authorList>
    </citation>
    <scope>NUCLEOTIDE SEQUENCE [LARGE SCALE GENOMIC DNA]</scope>
    <source>
        <strain evidence="8">CMW44962</strain>
    </source>
</reference>
<evidence type="ECO:0000256" key="3">
    <source>
        <dbReference type="ARBA" id="ARBA00008793"/>
    </source>
</evidence>
<comment type="caution">
    <text evidence="8">The sequence shown here is derived from an EMBL/GenBank/DDBJ whole genome shotgun (WGS) entry which is preliminary data.</text>
</comment>
<evidence type="ECO:0000256" key="2">
    <source>
        <dbReference type="ARBA" id="ARBA00004496"/>
    </source>
</evidence>
<protein>
    <submittedName>
        <fullName evidence="8">COP9 singlesome subunit 1</fullName>
    </submittedName>
</protein>
<reference evidence="8 9" key="2">
    <citation type="journal article" date="2021" name="Curr. Genet.">
        <title>Genetic response to nitrogen starvation in the aggressive Eucalyptus foliar pathogen Teratosphaeria destructans.</title>
        <authorList>
            <person name="Havenga M."/>
            <person name="Wingfield B.D."/>
            <person name="Wingfield M.J."/>
            <person name="Dreyer L.L."/>
            <person name="Roets F."/>
            <person name="Aylward J."/>
        </authorList>
    </citation>
    <scope>NUCLEOTIDE SEQUENCE [LARGE SCALE GENOMIC DNA]</scope>
    <source>
        <strain evidence="8">CMW44962</strain>
    </source>
</reference>
<dbReference type="PANTHER" id="PTHR14145">
    <property type="entry name" value="26S PROTESOME SUBUNIT 6"/>
    <property type="match status" value="1"/>
</dbReference>
<comment type="similarity">
    <text evidence="3">Belongs to the CSN1 family.</text>
</comment>
<organism evidence="8 9">
    <name type="scientific">Teratosphaeria destructans</name>
    <dbReference type="NCBI Taxonomy" id="418781"/>
    <lineage>
        <taxon>Eukaryota</taxon>
        <taxon>Fungi</taxon>
        <taxon>Dikarya</taxon>
        <taxon>Ascomycota</taxon>
        <taxon>Pezizomycotina</taxon>
        <taxon>Dothideomycetes</taxon>
        <taxon>Dothideomycetidae</taxon>
        <taxon>Mycosphaerellales</taxon>
        <taxon>Teratosphaeriaceae</taxon>
        <taxon>Teratosphaeria</taxon>
    </lineage>
</organism>
<evidence type="ECO:0000259" key="7">
    <source>
        <dbReference type="PROSITE" id="PS50250"/>
    </source>
</evidence>
<sequence>MTVPFEYNGLGPVHGADYGRTVASANDVAVYGGLCALATLTRDELITQVFEAASLEPHVRKAISLFTTAKYQACLDLLRHYHSDWCLDVFLGASAGGSQTHVDALFARIREKSITAYFSSFSEVALTSLASTFPPTSSSPTAMEDEVISMIESGRLDARLDVVNGILVAPRRDVRRTTHGEALQAAREVERGLLLRLHGVNVVMGGLKVPRGHPGGGGVGVAGGAWE</sequence>
<dbReference type="InterPro" id="IPR019585">
    <property type="entry name" value="Rpn7/CSN1"/>
</dbReference>
<name>A0A9W7T090_9PEZI</name>
<dbReference type="GO" id="GO:0005737">
    <property type="term" value="C:cytoplasm"/>
    <property type="evidence" value="ECO:0007669"/>
    <property type="project" value="UniProtKB-SubCell"/>
</dbReference>
<dbReference type="PANTHER" id="PTHR14145:SF2">
    <property type="entry name" value="COP9 SIGNALOSOME COMPLEX SUBUNIT 1"/>
    <property type="match status" value="1"/>
</dbReference>
<dbReference type="SMART" id="SM00088">
    <property type="entry name" value="PINT"/>
    <property type="match status" value="1"/>
</dbReference>
<keyword evidence="9" id="KW-1185">Reference proteome</keyword>
<evidence type="ECO:0000313" key="8">
    <source>
        <dbReference type="EMBL" id="KAH9844906.1"/>
    </source>
</evidence>
<evidence type="ECO:0000313" key="9">
    <source>
        <dbReference type="Proteomes" id="UP001138500"/>
    </source>
</evidence>
<dbReference type="EMBL" id="RIBY02000212">
    <property type="protein sequence ID" value="KAH9844906.1"/>
    <property type="molecule type" value="Genomic_DNA"/>
</dbReference>
<dbReference type="AlphaFoldDB" id="A0A9W7T090"/>